<reference evidence="9 10" key="1">
    <citation type="submission" date="2018-06" db="EMBL/GenBank/DDBJ databases">
        <authorList>
            <consortium name="Pathogen Informatics"/>
            <person name="Doyle S."/>
        </authorList>
    </citation>
    <scope>NUCLEOTIDE SEQUENCE [LARGE SCALE GENOMIC DNA]</scope>
    <source>
        <strain evidence="9 10">NCTC10717</strain>
    </source>
</reference>
<evidence type="ECO:0000256" key="2">
    <source>
        <dbReference type="ARBA" id="ARBA00022517"/>
    </source>
</evidence>
<keyword evidence="6 8" id="KW-0378">Hydrolase</keyword>
<dbReference type="PANTHER" id="PTHR46986:SF1">
    <property type="entry name" value="ENDORIBONUCLEASE YBEY, CHLOROPLASTIC"/>
    <property type="match status" value="1"/>
</dbReference>
<evidence type="ECO:0000256" key="5">
    <source>
        <dbReference type="ARBA" id="ARBA00022759"/>
    </source>
</evidence>
<evidence type="ECO:0000256" key="1">
    <source>
        <dbReference type="ARBA" id="ARBA00010875"/>
    </source>
</evidence>
<evidence type="ECO:0000256" key="6">
    <source>
        <dbReference type="ARBA" id="ARBA00022801"/>
    </source>
</evidence>
<keyword evidence="3 8" id="KW-0540">Nuclease</keyword>
<dbReference type="GO" id="GO:0006364">
    <property type="term" value="P:rRNA processing"/>
    <property type="evidence" value="ECO:0007669"/>
    <property type="project" value="UniProtKB-UniRule"/>
</dbReference>
<keyword evidence="8" id="KW-0698">rRNA processing</keyword>
<dbReference type="Proteomes" id="UP000254575">
    <property type="component" value="Unassembled WGS sequence"/>
</dbReference>
<comment type="cofactor">
    <cofactor evidence="8">
        <name>Zn(2+)</name>
        <dbReference type="ChEBI" id="CHEBI:29105"/>
    </cofactor>
    <text evidence="8">Binds 1 zinc ion.</text>
</comment>
<dbReference type="EMBL" id="UHIA01000004">
    <property type="protein sequence ID" value="SUO96276.1"/>
    <property type="molecule type" value="Genomic_DNA"/>
</dbReference>
<dbReference type="InterPro" id="IPR002036">
    <property type="entry name" value="YbeY"/>
</dbReference>
<keyword evidence="4 8" id="KW-0479">Metal-binding</keyword>
<evidence type="ECO:0000256" key="4">
    <source>
        <dbReference type="ARBA" id="ARBA00022723"/>
    </source>
</evidence>
<dbReference type="GO" id="GO:0004521">
    <property type="term" value="F:RNA endonuclease activity"/>
    <property type="evidence" value="ECO:0007669"/>
    <property type="project" value="UniProtKB-UniRule"/>
</dbReference>
<dbReference type="HAMAP" id="MF_00009">
    <property type="entry name" value="Endoribonucl_YbeY"/>
    <property type="match status" value="1"/>
</dbReference>
<dbReference type="InterPro" id="IPR023091">
    <property type="entry name" value="MetalPrtase_cat_dom_sf_prd"/>
</dbReference>
<dbReference type="PROSITE" id="PS01306">
    <property type="entry name" value="UPF0054"/>
    <property type="match status" value="1"/>
</dbReference>
<dbReference type="SUPFAM" id="SSF55486">
    <property type="entry name" value="Metalloproteases ('zincins'), catalytic domain"/>
    <property type="match status" value="1"/>
</dbReference>
<comment type="function">
    <text evidence="8">Single strand-specific metallo-endoribonuclease involved in late-stage 70S ribosome quality control and in maturation of the 3' terminus of the 16S rRNA.</text>
</comment>
<keyword evidence="5 8" id="KW-0255">Endonuclease</keyword>
<name>A0A380MW49_9GAMM</name>
<dbReference type="GO" id="GO:0005737">
    <property type="term" value="C:cytoplasm"/>
    <property type="evidence" value="ECO:0007669"/>
    <property type="project" value="UniProtKB-SubCell"/>
</dbReference>
<comment type="similarity">
    <text evidence="1 8">Belongs to the endoribonuclease YbeY family.</text>
</comment>
<evidence type="ECO:0000256" key="7">
    <source>
        <dbReference type="ARBA" id="ARBA00022833"/>
    </source>
</evidence>
<evidence type="ECO:0000313" key="10">
    <source>
        <dbReference type="Proteomes" id="UP000254575"/>
    </source>
</evidence>
<evidence type="ECO:0000313" key="9">
    <source>
        <dbReference type="EMBL" id="SUO96276.1"/>
    </source>
</evidence>
<accession>A0A380MW49</accession>
<keyword evidence="8" id="KW-0963">Cytoplasm</keyword>
<dbReference type="AlphaFoldDB" id="A0A380MW49"/>
<dbReference type="EC" id="3.1.-.-" evidence="8"/>
<feature type="binding site" evidence="8">
    <location>
        <position position="118"/>
    </location>
    <ligand>
        <name>Zn(2+)</name>
        <dbReference type="ChEBI" id="CHEBI:29105"/>
        <note>catalytic</note>
    </ligand>
</feature>
<evidence type="ECO:0000256" key="8">
    <source>
        <dbReference type="HAMAP-Rule" id="MF_00009"/>
    </source>
</evidence>
<gene>
    <name evidence="8" type="primary">ybeY</name>
    <name evidence="9" type="ORF">NCTC10717_00917</name>
</gene>
<dbReference type="PANTHER" id="PTHR46986">
    <property type="entry name" value="ENDORIBONUCLEASE YBEY, CHLOROPLASTIC"/>
    <property type="match status" value="1"/>
</dbReference>
<feature type="binding site" evidence="8">
    <location>
        <position position="114"/>
    </location>
    <ligand>
        <name>Zn(2+)</name>
        <dbReference type="ChEBI" id="CHEBI:29105"/>
        <note>catalytic</note>
    </ligand>
</feature>
<dbReference type="Gene3D" id="3.40.390.30">
    <property type="entry name" value="Metalloproteases ('zincins'), catalytic domain"/>
    <property type="match status" value="1"/>
</dbReference>
<comment type="subcellular location">
    <subcellularLocation>
        <location evidence="8">Cytoplasm</location>
    </subcellularLocation>
</comment>
<keyword evidence="2 8" id="KW-0690">Ribosome biogenesis</keyword>
<proteinExistence type="inferred from homology"/>
<evidence type="ECO:0000256" key="3">
    <source>
        <dbReference type="ARBA" id="ARBA00022722"/>
    </source>
</evidence>
<dbReference type="InterPro" id="IPR020549">
    <property type="entry name" value="YbeY_CS"/>
</dbReference>
<dbReference type="GO" id="GO:0008270">
    <property type="term" value="F:zinc ion binding"/>
    <property type="evidence" value="ECO:0007669"/>
    <property type="project" value="UniProtKB-UniRule"/>
</dbReference>
<dbReference type="Pfam" id="PF02130">
    <property type="entry name" value="YbeY"/>
    <property type="match status" value="1"/>
</dbReference>
<keyword evidence="7 8" id="KW-0862">Zinc</keyword>
<keyword evidence="10" id="KW-1185">Reference proteome</keyword>
<sequence>MLLDYQIEDIPQDWSFPAQNDVQHWLDSALKTLAIEEALELTLRLVDKVEMSALNRDYRGKDYPTNVLSFPMEWEVPESPRLLGDIVIAVEVVNEEAQQQNKMPQAHWAHMCIHGLLHLLGYDHIEEAEAEIMENAERQVLAALGFSDPYTELED</sequence>
<dbReference type="GO" id="GO:0004222">
    <property type="term" value="F:metalloendopeptidase activity"/>
    <property type="evidence" value="ECO:0007669"/>
    <property type="project" value="InterPro"/>
</dbReference>
<organism evidence="9 10">
    <name type="scientific">Suttonella indologenes</name>
    <dbReference type="NCBI Taxonomy" id="13276"/>
    <lineage>
        <taxon>Bacteria</taxon>
        <taxon>Pseudomonadati</taxon>
        <taxon>Pseudomonadota</taxon>
        <taxon>Gammaproteobacteria</taxon>
        <taxon>Cardiobacteriales</taxon>
        <taxon>Cardiobacteriaceae</taxon>
        <taxon>Suttonella</taxon>
    </lineage>
</organism>
<protein>
    <recommendedName>
        <fullName evidence="8">Endoribonuclease YbeY</fullName>
        <ecNumber evidence="8">3.1.-.-</ecNumber>
    </recommendedName>
</protein>
<dbReference type="NCBIfam" id="TIGR00043">
    <property type="entry name" value="rRNA maturation RNase YbeY"/>
    <property type="match status" value="1"/>
</dbReference>
<feature type="binding site" evidence="8">
    <location>
        <position position="124"/>
    </location>
    <ligand>
        <name>Zn(2+)</name>
        <dbReference type="ChEBI" id="CHEBI:29105"/>
        <note>catalytic</note>
    </ligand>
</feature>